<feature type="transmembrane region" description="Helical" evidence="1">
    <location>
        <begin position="63"/>
        <end position="84"/>
    </location>
</feature>
<dbReference type="Proteomes" id="UP000788153">
    <property type="component" value="Unassembled WGS sequence"/>
</dbReference>
<keyword evidence="1" id="KW-1133">Transmembrane helix</keyword>
<evidence type="ECO:0000313" key="2">
    <source>
        <dbReference type="EMBL" id="NIJ24800.1"/>
    </source>
</evidence>
<comment type="caution">
    <text evidence="2">The sequence shown here is derived from an EMBL/GenBank/DDBJ whole genome shotgun (WGS) entry which is preliminary data.</text>
</comment>
<sequence length="85" mass="9221">MTLARASLAIAQRPANRIDHELVERVRAARKSHSTHEGFRVGDGAFQPTAQPGLAPLAPVQRFAFSPFFTLLSFAIGGACFWGLL</sequence>
<organism evidence="2 3">
    <name type="scientific">Sphingomonas japonica</name>
    <dbReference type="NCBI Taxonomy" id="511662"/>
    <lineage>
        <taxon>Bacteria</taxon>
        <taxon>Pseudomonadati</taxon>
        <taxon>Pseudomonadota</taxon>
        <taxon>Alphaproteobacteria</taxon>
        <taxon>Sphingomonadales</taxon>
        <taxon>Sphingomonadaceae</taxon>
        <taxon>Sphingomonas</taxon>
    </lineage>
</organism>
<gene>
    <name evidence="2" type="ORF">FHT01_002342</name>
</gene>
<keyword evidence="3" id="KW-1185">Reference proteome</keyword>
<evidence type="ECO:0000313" key="3">
    <source>
        <dbReference type="Proteomes" id="UP000788153"/>
    </source>
</evidence>
<reference evidence="2 3" key="1">
    <citation type="submission" date="2020-03" db="EMBL/GenBank/DDBJ databases">
        <title>Genomic Encyclopedia of Type Strains, Phase IV (KMG-IV): sequencing the most valuable type-strain genomes for metagenomic binning, comparative biology and taxonomic classification.</title>
        <authorList>
            <person name="Goeker M."/>
        </authorList>
    </citation>
    <scope>NUCLEOTIDE SEQUENCE [LARGE SCALE GENOMIC DNA]</scope>
    <source>
        <strain evidence="2 3">DSM 22753</strain>
    </source>
</reference>
<evidence type="ECO:0000256" key="1">
    <source>
        <dbReference type="SAM" id="Phobius"/>
    </source>
</evidence>
<accession>A0ABX0U2L0</accession>
<dbReference type="EMBL" id="JAASQP010000001">
    <property type="protein sequence ID" value="NIJ24800.1"/>
    <property type="molecule type" value="Genomic_DNA"/>
</dbReference>
<proteinExistence type="predicted"/>
<name>A0ABX0U2L0_9SPHN</name>
<keyword evidence="1" id="KW-0812">Transmembrane</keyword>
<keyword evidence="1" id="KW-0472">Membrane</keyword>
<protein>
    <submittedName>
        <fullName evidence="2">Uncharacterized protein</fullName>
    </submittedName>
</protein>